<evidence type="ECO:0000256" key="3">
    <source>
        <dbReference type="ARBA" id="ARBA00011738"/>
    </source>
</evidence>
<dbReference type="AlphaFoldDB" id="Q6AMT6"/>
<sequence>MESLFSARIKKVPRSFIREILKVSLDPEIISFAGGIPNPALFPLKELEAATAKVFAEKGAAALQYSNSEGVLALREQVAARYLHTHGFQIPVENILITCGSQQALDLLGKSLLDEGDRVLIEEPGYLGAIQSLSLFQPQFVPVPLAGDGVDTRAMAARLAEGAAKMFYCVPTFQNPSGLSYTESVVREVADLARKNNFLIVEDSPYGELRFRGERAPSFYQFLPEQTVLMGTFSKSVTPGFRIGWVVAPPVLQEKLLIAKQAADLHTSNFTQMILAQYLEDNDLDKHIEKIVKLYGKNCLMMEQVLAECFPAEVHFTKPDGGMFLWGELPEGMESMALFDYCLAEKVVFVPGEPFYTNNNPTRSFRLSFSCVNEASIREGIGRFVRGYNAYAASL</sequence>
<dbReference type="InterPro" id="IPR004839">
    <property type="entry name" value="Aminotransferase_I/II_large"/>
</dbReference>
<dbReference type="Pfam" id="PF00155">
    <property type="entry name" value="Aminotran_1_2"/>
    <property type="match status" value="1"/>
</dbReference>
<evidence type="ECO:0000256" key="6">
    <source>
        <dbReference type="ARBA" id="ARBA00022898"/>
    </source>
</evidence>
<feature type="domain" description="Aminotransferase class I/classII large" evidence="7">
    <location>
        <begin position="43"/>
        <end position="383"/>
    </location>
</feature>
<keyword evidence="4 8" id="KW-0032">Aminotransferase</keyword>
<evidence type="ECO:0000313" key="8">
    <source>
        <dbReference type="EMBL" id="CAG36339.1"/>
    </source>
</evidence>
<protein>
    <submittedName>
        <fullName evidence="8">Related to multiple substrate aminotransferase</fullName>
    </submittedName>
</protein>
<dbReference type="HOGENOM" id="CLU_017584_0_6_7"/>
<evidence type="ECO:0000256" key="1">
    <source>
        <dbReference type="ARBA" id="ARBA00001933"/>
    </source>
</evidence>
<name>Q6AMT6_DESPS</name>
<comment type="cofactor">
    <cofactor evidence="1">
        <name>pyridoxal 5'-phosphate</name>
        <dbReference type="ChEBI" id="CHEBI:597326"/>
    </cofactor>
</comment>
<dbReference type="InterPro" id="IPR015421">
    <property type="entry name" value="PyrdxlP-dep_Trfase_major"/>
</dbReference>
<dbReference type="KEGG" id="dps:DP1610"/>
<dbReference type="RefSeq" id="WP_011188851.1">
    <property type="nucleotide sequence ID" value="NC_006138.1"/>
</dbReference>
<evidence type="ECO:0000256" key="5">
    <source>
        <dbReference type="ARBA" id="ARBA00022679"/>
    </source>
</evidence>
<comment type="subunit">
    <text evidence="3">Homodimer.</text>
</comment>
<dbReference type="GO" id="GO:0008483">
    <property type="term" value="F:transaminase activity"/>
    <property type="evidence" value="ECO:0007669"/>
    <property type="project" value="UniProtKB-KW"/>
</dbReference>
<dbReference type="GO" id="GO:1901605">
    <property type="term" value="P:alpha-amino acid metabolic process"/>
    <property type="evidence" value="ECO:0007669"/>
    <property type="project" value="TreeGrafter"/>
</dbReference>
<accession>Q6AMT6</accession>
<dbReference type="PANTHER" id="PTHR42790">
    <property type="entry name" value="AMINOTRANSFERASE"/>
    <property type="match status" value="1"/>
</dbReference>
<dbReference type="eggNOG" id="COG1167">
    <property type="taxonomic scope" value="Bacteria"/>
</dbReference>
<dbReference type="FunFam" id="3.40.640.10:FF:000053">
    <property type="entry name" value="Aminotransferase, class I"/>
    <property type="match status" value="1"/>
</dbReference>
<evidence type="ECO:0000313" key="9">
    <source>
        <dbReference type="Proteomes" id="UP000000602"/>
    </source>
</evidence>
<dbReference type="PANTHER" id="PTHR42790:SF19">
    <property type="entry name" value="KYNURENINE_ALPHA-AMINOADIPATE AMINOTRANSFERASE, MITOCHONDRIAL"/>
    <property type="match status" value="1"/>
</dbReference>
<keyword evidence="6" id="KW-0663">Pyridoxal phosphate</keyword>
<organism evidence="8 9">
    <name type="scientific">Desulfotalea psychrophila (strain LSv54 / DSM 12343)</name>
    <dbReference type="NCBI Taxonomy" id="177439"/>
    <lineage>
        <taxon>Bacteria</taxon>
        <taxon>Pseudomonadati</taxon>
        <taxon>Thermodesulfobacteriota</taxon>
        <taxon>Desulfobulbia</taxon>
        <taxon>Desulfobulbales</taxon>
        <taxon>Desulfocapsaceae</taxon>
        <taxon>Desulfotalea</taxon>
    </lineage>
</organism>
<dbReference type="GO" id="GO:0030170">
    <property type="term" value="F:pyridoxal phosphate binding"/>
    <property type="evidence" value="ECO:0007669"/>
    <property type="project" value="InterPro"/>
</dbReference>
<evidence type="ECO:0000256" key="4">
    <source>
        <dbReference type="ARBA" id="ARBA00022576"/>
    </source>
</evidence>
<keyword evidence="5 8" id="KW-0808">Transferase</keyword>
<dbReference type="InterPro" id="IPR015422">
    <property type="entry name" value="PyrdxlP-dep_Trfase_small"/>
</dbReference>
<dbReference type="SUPFAM" id="SSF53383">
    <property type="entry name" value="PLP-dependent transferases"/>
    <property type="match status" value="1"/>
</dbReference>
<dbReference type="CDD" id="cd00609">
    <property type="entry name" value="AAT_like"/>
    <property type="match status" value="1"/>
</dbReference>
<reference evidence="9" key="1">
    <citation type="journal article" date="2004" name="Environ. Microbiol.">
        <title>The genome of Desulfotalea psychrophila, a sulfate-reducing bacterium from permanently cold Arctic sediments.</title>
        <authorList>
            <person name="Rabus R."/>
            <person name="Ruepp A."/>
            <person name="Frickey T."/>
            <person name="Rattei T."/>
            <person name="Fartmann B."/>
            <person name="Stark M."/>
            <person name="Bauer M."/>
            <person name="Zibat A."/>
            <person name="Lombardot T."/>
            <person name="Becker I."/>
            <person name="Amann J."/>
            <person name="Gellner K."/>
            <person name="Teeling H."/>
            <person name="Leuschner W.D."/>
            <person name="Gloeckner F.-O."/>
            <person name="Lupas A.N."/>
            <person name="Amann R."/>
            <person name="Klenk H.-P."/>
        </authorList>
    </citation>
    <scope>NUCLEOTIDE SEQUENCE [LARGE SCALE GENOMIC DNA]</scope>
    <source>
        <strain evidence="9">DSM 12343 / LSv54</strain>
    </source>
</reference>
<dbReference type="InterPro" id="IPR050859">
    <property type="entry name" value="Class-I_PLP-dep_aminotransf"/>
</dbReference>
<dbReference type="InterPro" id="IPR015424">
    <property type="entry name" value="PyrdxlP-dep_Trfase"/>
</dbReference>
<dbReference type="Gene3D" id="3.40.640.10">
    <property type="entry name" value="Type I PLP-dependent aspartate aminotransferase-like (Major domain)"/>
    <property type="match status" value="1"/>
</dbReference>
<evidence type="ECO:0000259" key="7">
    <source>
        <dbReference type="Pfam" id="PF00155"/>
    </source>
</evidence>
<dbReference type="Gene3D" id="3.90.1150.10">
    <property type="entry name" value="Aspartate Aminotransferase, domain 1"/>
    <property type="match status" value="1"/>
</dbReference>
<gene>
    <name evidence="8" type="ordered locus">DP1610</name>
</gene>
<keyword evidence="9" id="KW-1185">Reference proteome</keyword>
<evidence type="ECO:0000256" key="2">
    <source>
        <dbReference type="ARBA" id="ARBA00007441"/>
    </source>
</evidence>
<dbReference type="Proteomes" id="UP000000602">
    <property type="component" value="Chromosome"/>
</dbReference>
<proteinExistence type="inferred from homology"/>
<dbReference type="EMBL" id="CR522870">
    <property type="protein sequence ID" value="CAG36339.1"/>
    <property type="molecule type" value="Genomic_DNA"/>
</dbReference>
<dbReference type="OrthoDB" id="9808770at2"/>
<dbReference type="STRING" id="177439.DP1610"/>
<comment type="similarity">
    <text evidence="2">Belongs to the class-I pyridoxal-phosphate-dependent aminotransferase family.</text>
</comment>